<dbReference type="SUPFAM" id="SSF56935">
    <property type="entry name" value="Porins"/>
    <property type="match status" value="1"/>
</dbReference>
<sequence length="1380" mass="147134" precursor="true">MKNANFRRRLFMTCTTLLLVTMSFSAFGQATNSGTIVGTVTDSSGALITGAAIIITDPATKSSRTTTSNRQGQYIVPDVPPGVYDIKTTKTGFSTDEIPALTVSVGSQTTADFKMAVGADSTTVEVTASNADLQTMSAGTGTTVDPALVDSLPTIGREVSTFSTLQPGVTPGGNVAGTTTDQATFMLDGGNNTFDMDGTSSTYTTSFAASTTGGPGGQPQAGTMPMPQDSIEEFKVSTTGQTADFNNSSGSQTQAVTKRGRDKWTGTAYEYYLNNNFNGNTWQDNFPNEKFTASTPGVGLAGTTSYTAKPSYHYSRFGLAAGGPVLPKYFGGKTYLFAMYEGFRYPQASTYERTVPSYEYLQLGQLTFGSNTYTKDQLTAADPRKIGMNPTLTNYYNTQMPVAPIGDGGSIGFNGTQYAGVFDSSCGSLSTSYCDGKNTIGYKTIVNTPESSNFFVTRVDHDFGAKWHVMASYRYYNFNSVTSNQVDIGGALSGDKIGVATAVAPRPQEPWYLVIGVTTNISSSLTNDFHYSFLRNYWNWQDANAPAQIAGAGGAIEPLGESATTVLSPYNVNASSIRTRSWDGKDNFFSDNVTKLKGNHLIQVGGQFQHNSYFFSRTDNGTSINFTPTYQIGDTGGGGNISYTGLNAVGAGTSSYARILDTYYGFVTDTQVANTYSNTASGLTLNPPLTPVTGHASNPFYNIYITDTWRTNRTLTLNLGLSYAVEMPPTDRNGNESLLTDAAGNPLSTEKFLNDRKAAALAGQVYNPEIGWAEIHNVLGNRKYPYNPFYGGVSPRVSAVWTPKFKNESLNKLFGDGATAIRAGYGRIYGRVNGDAEILPLLAAPGLIVGTQCKYAQSGITGTGNCTQTNYTDQTAYRFGNTSQGEDGISPVLASAAVTNKLPQPYHPGVDGPGIASSSGVDVSLRPNDVDTFNVSVQRQINRKMLVEVGYIGRIVHHEFNQLNPNSVPYMMTLGGQSFESAYMAIETAFGCTTSASLCAKSPTPSGIAPQPFFENALGGPNSPFCAKHASCTAALVANATYASDFRQQKVFSLWQGLDNNTFGAAASATNPQFYFARSLMGTPTSNATFGSAGQVVSGMNQDVPNGYSNYNGGYISFKTSGWRGLTLQENFTYSKALGLQPGNQSASGVTDVDNFNPSLQYGRQGFDQRIIFNTFIVYDTPWYREQAGLIGRIAGGWTLAPVLTAGSGQPLNCVTNNSGQSFGGNDGNNLSDTENCVFTRAYTGGYKTHRGVLGGTDPNGVAVGTAVHAGGTSAAVNMFTNPVAVFDNVRPLILGLDSRSGGAGTISGLPYLNLDLSVKKKLVIYEKYSLELTGVFQNVMNHMDFASPSLSLQASNSWGVTKTQGNSPRQIQMGARVYF</sequence>
<organism evidence="3 4">
    <name type="scientific">Granulicella mallensis (strain ATCC BAA-1857 / DSM 23137 / MP5ACTX8)</name>
    <dbReference type="NCBI Taxonomy" id="682795"/>
    <lineage>
        <taxon>Bacteria</taxon>
        <taxon>Pseudomonadati</taxon>
        <taxon>Acidobacteriota</taxon>
        <taxon>Terriglobia</taxon>
        <taxon>Terriglobales</taxon>
        <taxon>Acidobacteriaceae</taxon>
        <taxon>Granulicella</taxon>
    </lineage>
</organism>
<feature type="domain" description="TonB-dependent transporter Oar-like beta-barrel" evidence="2">
    <location>
        <begin position="256"/>
        <end position="1373"/>
    </location>
</feature>
<accession>G8NS47</accession>
<dbReference type="InterPro" id="IPR013784">
    <property type="entry name" value="Carb-bd-like_fold"/>
</dbReference>
<dbReference type="Gene3D" id="2.60.40.1120">
    <property type="entry name" value="Carboxypeptidase-like, regulatory domain"/>
    <property type="match status" value="1"/>
</dbReference>
<dbReference type="HOGENOM" id="CLU_255641_0_0_0"/>
<keyword evidence="4" id="KW-1185">Reference proteome</keyword>
<dbReference type="KEGG" id="gma:AciX8_1921"/>
<evidence type="ECO:0000313" key="4">
    <source>
        <dbReference type="Proteomes" id="UP000007113"/>
    </source>
</evidence>
<dbReference type="Pfam" id="PF25183">
    <property type="entry name" value="OMP_b-brl_4"/>
    <property type="match status" value="1"/>
</dbReference>
<evidence type="ECO:0000313" key="3">
    <source>
        <dbReference type="EMBL" id="AEU36255.1"/>
    </source>
</evidence>
<evidence type="ECO:0000256" key="1">
    <source>
        <dbReference type="SAM" id="SignalP"/>
    </source>
</evidence>
<proteinExistence type="predicted"/>
<dbReference type="OrthoDB" id="97893at2"/>
<feature type="chain" id="PRO_5003512816" evidence="1">
    <location>
        <begin position="29"/>
        <end position="1380"/>
    </location>
</feature>
<evidence type="ECO:0000259" key="2">
    <source>
        <dbReference type="Pfam" id="PF25183"/>
    </source>
</evidence>
<dbReference type="GO" id="GO:0030246">
    <property type="term" value="F:carbohydrate binding"/>
    <property type="evidence" value="ECO:0007669"/>
    <property type="project" value="InterPro"/>
</dbReference>
<reference evidence="3 4" key="1">
    <citation type="submission" date="2011-11" db="EMBL/GenBank/DDBJ databases">
        <title>Complete sequence of Granulicella mallensis MP5ACTX8.</title>
        <authorList>
            <consortium name="US DOE Joint Genome Institute"/>
            <person name="Lucas S."/>
            <person name="Copeland A."/>
            <person name="Lapidus A."/>
            <person name="Cheng J.-F."/>
            <person name="Goodwin L."/>
            <person name="Pitluck S."/>
            <person name="Peters L."/>
            <person name="Lu M."/>
            <person name="Detter J.C."/>
            <person name="Han C."/>
            <person name="Tapia R."/>
            <person name="Land M."/>
            <person name="Hauser L."/>
            <person name="Kyrpides N."/>
            <person name="Ivanova N."/>
            <person name="Mikhailova N."/>
            <person name="Pagani I."/>
            <person name="Rawat S."/>
            <person name="Mannisto M."/>
            <person name="Haggblom M."/>
            <person name="Woyke T."/>
        </authorList>
    </citation>
    <scope>NUCLEOTIDE SEQUENCE [LARGE SCALE GENOMIC DNA]</scope>
    <source>
        <strain evidence="4">ATCC BAA-1857 / DSM 23137 / MP5ACTX8</strain>
    </source>
</reference>
<dbReference type="eggNOG" id="COG4932">
    <property type="taxonomic scope" value="Bacteria"/>
</dbReference>
<dbReference type="InterPro" id="IPR057601">
    <property type="entry name" value="Oar-like_b-barrel"/>
</dbReference>
<protein>
    <submittedName>
        <fullName evidence="3">Cna B domain-containing protein</fullName>
    </submittedName>
</protein>
<name>G8NS47_GRAMM</name>
<dbReference type="Proteomes" id="UP000007113">
    <property type="component" value="Chromosome"/>
</dbReference>
<gene>
    <name evidence="3" type="ordered locus">AciX8_1921</name>
</gene>
<dbReference type="EMBL" id="CP003130">
    <property type="protein sequence ID" value="AEU36255.1"/>
    <property type="molecule type" value="Genomic_DNA"/>
</dbReference>
<dbReference type="SUPFAM" id="SSF49452">
    <property type="entry name" value="Starch-binding domain-like"/>
    <property type="match status" value="1"/>
</dbReference>
<keyword evidence="1" id="KW-0732">Signal</keyword>
<dbReference type="STRING" id="682795.AciX8_1921"/>
<feature type="signal peptide" evidence="1">
    <location>
        <begin position="1"/>
        <end position="28"/>
    </location>
</feature>
<dbReference type="Pfam" id="PF13620">
    <property type="entry name" value="CarboxypepD_reg"/>
    <property type="match status" value="1"/>
</dbReference>